<gene>
    <name evidence="2" type="ORF">GCM10010170_093780</name>
</gene>
<protein>
    <submittedName>
        <fullName evidence="2">Uncharacterized protein</fullName>
    </submittedName>
</protein>
<dbReference type="Proteomes" id="UP001501444">
    <property type="component" value="Unassembled WGS sequence"/>
</dbReference>
<accession>A0ABP5USW0</accession>
<evidence type="ECO:0000256" key="1">
    <source>
        <dbReference type="SAM" id="MobiDB-lite"/>
    </source>
</evidence>
<evidence type="ECO:0000313" key="2">
    <source>
        <dbReference type="EMBL" id="GAA2384453.1"/>
    </source>
</evidence>
<evidence type="ECO:0000313" key="3">
    <source>
        <dbReference type="Proteomes" id="UP001501444"/>
    </source>
</evidence>
<dbReference type="EMBL" id="BAAARV010000096">
    <property type="protein sequence ID" value="GAA2384453.1"/>
    <property type="molecule type" value="Genomic_DNA"/>
</dbReference>
<feature type="compositionally biased region" description="Low complexity" evidence="1">
    <location>
        <begin position="86"/>
        <end position="97"/>
    </location>
</feature>
<name>A0ABP5USW0_9ACTN</name>
<reference evidence="3" key="1">
    <citation type="journal article" date="2019" name="Int. J. Syst. Evol. Microbiol.">
        <title>The Global Catalogue of Microorganisms (GCM) 10K type strain sequencing project: providing services to taxonomists for standard genome sequencing and annotation.</title>
        <authorList>
            <consortium name="The Broad Institute Genomics Platform"/>
            <consortium name="The Broad Institute Genome Sequencing Center for Infectious Disease"/>
            <person name="Wu L."/>
            <person name="Ma J."/>
        </authorList>
    </citation>
    <scope>NUCLEOTIDE SEQUENCE [LARGE SCALE GENOMIC DNA]</scope>
    <source>
        <strain evidence="3">JCM 3272</strain>
    </source>
</reference>
<comment type="caution">
    <text evidence="2">The sequence shown here is derived from an EMBL/GenBank/DDBJ whole genome shotgun (WGS) entry which is preliminary data.</text>
</comment>
<organism evidence="2 3">
    <name type="scientific">Dactylosporangium salmoneum</name>
    <dbReference type="NCBI Taxonomy" id="53361"/>
    <lineage>
        <taxon>Bacteria</taxon>
        <taxon>Bacillati</taxon>
        <taxon>Actinomycetota</taxon>
        <taxon>Actinomycetes</taxon>
        <taxon>Micromonosporales</taxon>
        <taxon>Micromonosporaceae</taxon>
        <taxon>Dactylosporangium</taxon>
    </lineage>
</organism>
<feature type="region of interest" description="Disordered" evidence="1">
    <location>
        <begin position="50"/>
        <end position="111"/>
    </location>
</feature>
<sequence length="111" mass="11741">MIVMYFAAGSDARAAATPDLAGGPGGAAEPGLLTTAGFDDINRMLRTMVNSARQRRMGKSVTSDLADARSGMSRFESGSRARSRPSRQQTQRQNRPSAPDSASSALIGRRP</sequence>
<keyword evidence="3" id="KW-1185">Reference proteome</keyword>
<proteinExistence type="predicted"/>